<comment type="catalytic activity">
    <reaction evidence="1">
        <text>ATP + protein L-histidine = ADP + protein N-phospho-L-histidine.</text>
        <dbReference type="EC" id="2.7.13.3"/>
    </reaction>
</comment>
<dbReference type="InterPro" id="IPR001789">
    <property type="entry name" value="Sig_transdc_resp-reg_receiver"/>
</dbReference>
<keyword evidence="3 4" id="KW-0597">Phosphoprotein</keyword>
<dbReference type="CDD" id="cd17546">
    <property type="entry name" value="REC_hyHK_CKI1_RcsC-like"/>
    <property type="match status" value="1"/>
</dbReference>
<evidence type="ECO:0000259" key="8">
    <source>
        <dbReference type="PROSITE" id="PS50110"/>
    </source>
</evidence>
<dbReference type="InterPro" id="IPR036097">
    <property type="entry name" value="HisK_dim/P_sf"/>
</dbReference>
<feature type="compositionally biased region" description="Polar residues" evidence="5">
    <location>
        <begin position="845"/>
        <end position="868"/>
    </location>
</feature>
<keyword evidence="6" id="KW-0472">Membrane</keyword>
<dbReference type="Proteomes" id="UP000631114">
    <property type="component" value="Unassembled WGS sequence"/>
</dbReference>
<evidence type="ECO:0000256" key="1">
    <source>
        <dbReference type="ARBA" id="ARBA00000085"/>
    </source>
</evidence>
<feature type="modified residue" description="4-aspartylphosphate" evidence="4">
    <location>
        <position position="959"/>
    </location>
</feature>
<dbReference type="SUPFAM" id="SSF47384">
    <property type="entry name" value="Homodimeric domain of signal transducing histidine kinase"/>
    <property type="match status" value="1"/>
</dbReference>
<dbReference type="SUPFAM" id="SSF55874">
    <property type="entry name" value="ATPase domain of HSP90 chaperone/DNA topoisomerase II/histidine kinase"/>
    <property type="match status" value="1"/>
</dbReference>
<dbReference type="OrthoDB" id="60033at2759"/>
<keyword evidence="10" id="KW-1185">Reference proteome</keyword>
<accession>A0A835HY34</accession>
<dbReference type="InterPro" id="IPR005467">
    <property type="entry name" value="His_kinase_dom"/>
</dbReference>
<feature type="domain" description="Histidine kinase" evidence="7">
    <location>
        <begin position="333"/>
        <end position="599"/>
    </location>
</feature>
<organism evidence="9 10">
    <name type="scientific">Coptis chinensis</name>
    <dbReference type="NCBI Taxonomy" id="261450"/>
    <lineage>
        <taxon>Eukaryota</taxon>
        <taxon>Viridiplantae</taxon>
        <taxon>Streptophyta</taxon>
        <taxon>Embryophyta</taxon>
        <taxon>Tracheophyta</taxon>
        <taxon>Spermatophyta</taxon>
        <taxon>Magnoliopsida</taxon>
        <taxon>Ranunculales</taxon>
        <taxon>Ranunculaceae</taxon>
        <taxon>Coptidoideae</taxon>
        <taxon>Coptis</taxon>
    </lineage>
</organism>
<gene>
    <name evidence="9" type="ORF">IFM89_033481</name>
</gene>
<name>A0A835HY34_9MAGN</name>
<feature type="domain" description="Response regulatory" evidence="8">
    <location>
        <begin position="899"/>
        <end position="1028"/>
    </location>
</feature>
<keyword evidence="6" id="KW-0812">Transmembrane</keyword>
<dbReference type="PANTHER" id="PTHR43719:SF75">
    <property type="entry name" value="HISTIDINE KINASE CKI1"/>
    <property type="match status" value="1"/>
</dbReference>
<dbReference type="AlphaFoldDB" id="A0A835HY34"/>
<dbReference type="Pfam" id="PF00072">
    <property type="entry name" value="Response_reg"/>
    <property type="match status" value="1"/>
</dbReference>
<dbReference type="InterPro" id="IPR003594">
    <property type="entry name" value="HATPase_dom"/>
</dbReference>
<dbReference type="Gene3D" id="3.30.565.10">
    <property type="entry name" value="Histidine kinase-like ATPase, C-terminal domain"/>
    <property type="match status" value="1"/>
</dbReference>
<dbReference type="PROSITE" id="PS50109">
    <property type="entry name" value="HIS_KIN"/>
    <property type="match status" value="1"/>
</dbReference>
<feature type="region of interest" description="Disordered" evidence="5">
    <location>
        <begin position="844"/>
        <end position="868"/>
    </location>
</feature>
<evidence type="ECO:0000259" key="7">
    <source>
        <dbReference type="PROSITE" id="PS50109"/>
    </source>
</evidence>
<dbReference type="InterPro" id="IPR011006">
    <property type="entry name" value="CheY-like_superfamily"/>
</dbReference>
<evidence type="ECO:0000256" key="6">
    <source>
        <dbReference type="SAM" id="Phobius"/>
    </source>
</evidence>
<sequence>MNKQVEDASEFASHSVHKEVLLHVETAGKFIFPANTSAVNLARLVSSSLNATKPSLSTIESKVAPHLLVALKTLSLSQISYIGSESFIYSYYTEGNQTLVLYSNTTSCYTQQVDSYTGRRYDDERSLNCLSFIDSSWLHKDLLSNSNGYASLGRGWGKDQEQLFISTVAVDGLGSATKDGISLAQTGPHQVKLNNGTVSIVLANSTEDLDTPQTIDVSCEPSDETLRNKNVDIRGTKYMVYCAPLEIAGVPSVSLMVYPHKGLVGVVHRHSKTAVVLLIVLLISLVATIFSFLYLIIRTVGREMYLCASLIKQMESTRQAERKSMNKSLAFASASHDVRSSLAALDGIIALCKAEVFPNSELYMNLEQMKIFTADLLALLNSVLDTSKIEAGKMQLIEQDFNLAQILEESANLYYAVAKDKGIDLVLDPCDGSVLKHSLVNGDRGKLKQVLNNLLHNAIKFTSEGHIAVRAWVQKSSAKDSVLVSKDTGVWKYIPRFLYKNNETCSDLRSLHAAQQRQNSVEFVIEVDDTGKGIPREKQKSVFEDFVQVKGTALEHGGTGLGLGIVQSIVRLMGGDIGIVDKDFAERGTCFRFNIFLSACETASGTSAAEGENTRLLVDRFPMEISQNLELNIRNQSPRAEGSHVVLFTERGERRRMVQRFFETAGAKVSTVDEVENIFHTLERIKHKWHLAHLSSSGKSDLGSDYLSNSASRDTSLGRNDVRINVGEEMDSTSPYHRKRNTKTTLSFVLAIIDFSAAHFSSDQFSELCSILESFKKDIYDIRCSVVWLYTPQTNVEARRREEKKLARCQLIVSKPLHGTRLYQLLKMLPEFGGATTIEGYKPNFTGNIGQPSSDPGPSTGRNYMKSDSGSAPAYSALQELQEIVGSIQRYNNLLAGKKVLVVEDTWILRKIATRTLKEQGATVECCENGEEAVTQVCKALRESDGISSNLPYDYIFMDCQMPIMDGFEATRKIRLEEKVYNVRFPIIALTAHTEAELHKQILLAGMDFVITKPISEETLHTAIQAIDKCNEEI</sequence>
<dbReference type="Gene3D" id="1.10.287.130">
    <property type="match status" value="1"/>
</dbReference>
<evidence type="ECO:0000313" key="10">
    <source>
        <dbReference type="Proteomes" id="UP000631114"/>
    </source>
</evidence>
<evidence type="ECO:0000256" key="3">
    <source>
        <dbReference type="ARBA" id="ARBA00022553"/>
    </source>
</evidence>
<evidence type="ECO:0000256" key="2">
    <source>
        <dbReference type="ARBA" id="ARBA00012438"/>
    </source>
</evidence>
<dbReference type="InterPro" id="IPR003661">
    <property type="entry name" value="HisK_dim/P_dom"/>
</dbReference>
<dbReference type="SMART" id="SM00448">
    <property type="entry name" value="REC"/>
    <property type="match status" value="1"/>
</dbReference>
<dbReference type="InterPro" id="IPR004358">
    <property type="entry name" value="Sig_transdc_His_kin-like_C"/>
</dbReference>
<proteinExistence type="predicted"/>
<dbReference type="SMART" id="SM00388">
    <property type="entry name" value="HisKA"/>
    <property type="match status" value="1"/>
</dbReference>
<dbReference type="GO" id="GO:0000155">
    <property type="term" value="F:phosphorelay sensor kinase activity"/>
    <property type="evidence" value="ECO:0007669"/>
    <property type="project" value="InterPro"/>
</dbReference>
<dbReference type="EC" id="2.7.13.3" evidence="2"/>
<dbReference type="SUPFAM" id="SSF52172">
    <property type="entry name" value="CheY-like"/>
    <property type="match status" value="1"/>
</dbReference>
<dbReference type="PROSITE" id="PS50110">
    <property type="entry name" value="RESPONSE_REGULATORY"/>
    <property type="match status" value="1"/>
</dbReference>
<dbReference type="Pfam" id="PF02518">
    <property type="entry name" value="HATPase_c"/>
    <property type="match status" value="1"/>
</dbReference>
<dbReference type="SMART" id="SM00387">
    <property type="entry name" value="HATPase_c"/>
    <property type="match status" value="1"/>
</dbReference>
<dbReference type="EMBL" id="JADFTS010000005">
    <property type="protein sequence ID" value="KAF9607274.1"/>
    <property type="molecule type" value="Genomic_DNA"/>
</dbReference>
<comment type="caution">
    <text evidence="9">The sequence shown here is derived from an EMBL/GenBank/DDBJ whole genome shotgun (WGS) entry which is preliminary data.</text>
</comment>
<protein>
    <recommendedName>
        <fullName evidence="2">histidine kinase</fullName>
        <ecNumber evidence="2">2.7.13.3</ecNumber>
    </recommendedName>
</protein>
<dbReference type="PRINTS" id="PR00344">
    <property type="entry name" value="BCTRLSENSOR"/>
</dbReference>
<evidence type="ECO:0000256" key="4">
    <source>
        <dbReference type="PROSITE-ProRule" id="PRU00169"/>
    </source>
</evidence>
<keyword evidence="6" id="KW-1133">Transmembrane helix</keyword>
<feature type="transmembrane region" description="Helical" evidence="6">
    <location>
        <begin position="274"/>
        <end position="297"/>
    </location>
</feature>
<dbReference type="Gene3D" id="3.40.50.2300">
    <property type="match status" value="1"/>
</dbReference>
<evidence type="ECO:0000313" key="9">
    <source>
        <dbReference type="EMBL" id="KAF9607274.1"/>
    </source>
</evidence>
<dbReference type="PANTHER" id="PTHR43719">
    <property type="entry name" value="TWO-COMPONENT HISTIDINE KINASE"/>
    <property type="match status" value="1"/>
</dbReference>
<dbReference type="InterPro" id="IPR036890">
    <property type="entry name" value="HATPase_C_sf"/>
</dbReference>
<reference evidence="9 10" key="1">
    <citation type="submission" date="2020-10" db="EMBL/GenBank/DDBJ databases">
        <title>The Coptis chinensis genome and diversification of protoberbering-type alkaloids.</title>
        <authorList>
            <person name="Wang B."/>
            <person name="Shu S."/>
            <person name="Song C."/>
            <person name="Liu Y."/>
        </authorList>
    </citation>
    <scope>NUCLEOTIDE SEQUENCE [LARGE SCALE GENOMIC DNA]</scope>
    <source>
        <strain evidence="9">HL-2020</strain>
        <tissue evidence="9">Leaf</tissue>
    </source>
</reference>
<dbReference type="InterPro" id="IPR050956">
    <property type="entry name" value="2C_system_His_kinase"/>
</dbReference>
<evidence type="ECO:0000256" key="5">
    <source>
        <dbReference type="SAM" id="MobiDB-lite"/>
    </source>
</evidence>